<feature type="region of interest" description="Disordered" evidence="1">
    <location>
        <begin position="74"/>
        <end position="135"/>
    </location>
</feature>
<name>A0A382Y673_9ZZZZ</name>
<organism evidence="2">
    <name type="scientific">marine metagenome</name>
    <dbReference type="NCBI Taxonomy" id="408172"/>
    <lineage>
        <taxon>unclassified sequences</taxon>
        <taxon>metagenomes</taxon>
        <taxon>ecological metagenomes</taxon>
    </lineage>
</organism>
<evidence type="ECO:0000313" key="2">
    <source>
        <dbReference type="EMBL" id="SVD78291.1"/>
    </source>
</evidence>
<evidence type="ECO:0000256" key="1">
    <source>
        <dbReference type="SAM" id="MobiDB-lite"/>
    </source>
</evidence>
<feature type="non-terminal residue" evidence="2">
    <location>
        <position position="1"/>
    </location>
</feature>
<dbReference type="AlphaFoldDB" id="A0A382Y673"/>
<accession>A0A382Y673</accession>
<proteinExistence type="predicted"/>
<feature type="non-terminal residue" evidence="2">
    <location>
        <position position="135"/>
    </location>
</feature>
<gene>
    <name evidence="2" type="ORF">METZ01_LOCUS431145</name>
</gene>
<reference evidence="2" key="1">
    <citation type="submission" date="2018-05" db="EMBL/GenBank/DDBJ databases">
        <authorList>
            <person name="Lanie J.A."/>
            <person name="Ng W.-L."/>
            <person name="Kazmierczak K.M."/>
            <person name="Andrzejewski T.M."/>
            <person name="Davidsen T.M."/>
            <person name="Wayne K.J."/>
            <person name="Tettelin H."/>
            <person name="Glass J.I."/>
            <person name="Rusch D."/>
            <person name="Podicherti R."/>
            <person name="Tsui H.-C.T."/>
            <person name="Winkler M.E."/>
        </authorList>
    </citation>
    <scope>NUCLEOTIDE SEQUENCE</scope>
</reference>
<protein>
    <submittedName>
        <fullName evidence="2">Uncharacterized protein</fullName>
    </submittedName>
</protein>
<sequence length="135" mass="14452">PQAGCAYPHGVRPIRQRSPRLSGSIRWIRVRSKRYGWQAEDPLQRHRLLLAALRRARAVAGCIGSRCAFGERYAARSGKSGAGTGRGRRHAGEPASGVPQPGDDLRLHRVPPTGGHAGSHAAGEPGAGDRSRQLL</sequence>
<dbReference type="EMBL" id="UINC01172953">
    <property type="protein sequence ID" value="SVD78291.1"/>
    <property type="molecule type" value="Genomic_DNA"/>
</dbReference>